<dbReference type="Proteomes" id="UP001590950">
    <property type="component" value="Unassembled WGS sequence"/>
</dbReference>
<proteinExistence type="predicted"/>
<gene>
    <name evidence="1" type="ORF">N7G274_009522</name>
</gene>
<protein>
    <recommendedName>
        <fullName evidence="3">Gag-pol polyprotein</fullName>
    </recommendedName>
</protein>
<dbReference type="EMBL" id="JBEFKJ010000037">
    <property type="protein sequence ID" value="KAL2037797.1"/>
    <property type="molecule type" value="Genomic_DNA"/>
</dbReference>
<evidence type="ECO:0008006" key="3">
    <source>
        <dbReference type="Google" id="ProtNLM"/>
    </source>
</evidence>
<sequence length="108" mass="12556">MTISKNPNLKEAEYQRAILLIKAMFERFEAIITFQSKMRVGLLITRKSWPYNLCNDFCRSASRMSLQTQAQRTSTEMVQKLRRGPILNAPRYGAAPRLHVKPTRREKG</sequence>
<comment type="caution">
    <text evidence="1">The sequence shown here is derived from an EMBL/GenBank/DDBJ whole genome shotgun (WGS) entry which is preliminary data.</text>
</comment>
<keyword evidence="2" id="KW-1185">Reference proteome</keyword>
<reference evidence="1 2" key="1">
    <citation type="submission" date="2024-09" db="EMBL/GenBank/DDBJ databases">
        <title>Rethinking Asexuality: The Enigmatic Case of Functional Sexual Genes in Lepraria (Stereocaulaceae).</title>
        <authorList>
            <person name="Doellman M."/>
            <person name="Sun Y."/>
            <person name="Barcenas-Pena A."/>
            <person name="Lumbsch H.T."/>
            <person name="Grewe F."/>
        </authorList>
    </citation>
    <scope>NUCLEOTIDE SEQUENCE [LARGE SCALE GENOMIC DNA]</scope>
    <source>
        <strain evidence="1 2">Mercado 3170</strain>
    </source>
</reference>
<accession>A0ABR3ZW11</accession>
<evidence type="ECO:0000313" key="2">
    <source>
        <dbReference type="Proteomes" id="UP001590950"/>
    </source>
</evidence>
<evidence type="ECO:0000313" key="1">
    <source>
        <dbReference type="EMBL" id="KAL2037797.1"/>
    </source>
</evidence>
<organism evidence="1 2">
    <name type="scientific">Stereocaulon virgatum</name>
    <dbReference type="NCBI Taxonomy" id="373712"/>
    <lineage>
        <taxon>Eukaryota</taxon>
        <taxon>Fungi</taxon>
        <taxon>Dikarya</taxon>
        <taxon>Ascomycota</taxon>
        <taxon>Pezizomycotina</taxon>
        <taxon>Lecanoromycetes</taxon>
        <taxon>OSLEUM clade</taxon>
        <taxon>Lecanoromycetidae</taxon>
        <taxon>Lecanorales</taxon>
        <taxon>Lecanorineae</taxon>
        <taxon>Stereocaulaceae</taxon>
        <taxon>Stereocaulon</taxon>
    </lineage>
</organism>
<name>A0ABR3ZW11_9LECA</name>